<evidence type="ECO:0000313" key="3">
    <source>
        <dbReference type="Proteomes" id="UP000002432"/>
    </source>
</evidence>
<dbReference type="Proteomes" id="UP000002432">
    <property type="component" value="Chromosome"/>
</dbReference>
<dbReference type="EnsemblBacteria" id="ABF43589">
    <property type="protein sequence ID" value="ABF43589"/>
    <property type="gene ID" value="Acid345_4589"/>
</dbReference>
<gene>
    <name evidence="2" type="ordered locus">Acid345_4589</name>
</gene>
<dbReference type="EMBL" id="CP000360">
    <property type="protein sequence ID" value="ABF43589.1"/>
    <property type="molecule type" value="Genomic_DNA"/>
</dbReference>
<reference evidence="2 3" key="1">
    <citation type="journal article" date="2009" name="Appl. Environ. Microbiol.">
        <title>Three genomes from the phylum Acidobacteria provide insight into the lifestyles of these microorganisms in soils.</title>
        <authorList>
            <person name="Ward N.L."/>
            <person name="Challacombe J.F."/>
            <person name="Janssen P.H."/>
            <person name="Henrissat B."/>
            <person name="Coutinho P.M."/>
            <person name="Wu M."/>
            <person name="Xie G."/>
            <person name="Haft D.H."/>
            <person name="Sait M."/>
            <person name="Badger J."/>
            <person name="Barabote R.D."/>
            <person name="Bradley B."/>
            <person name="Brettin T.S."/>
            <person name="Brinkac L.M."/>
            <person name="Bruce D."/>
            <person name="Creasy T."/>
            <person name="Daugherty S.C."/>
            <person name="Davidsen T.M."/>
            <person name="DeBoy R.T."/>
            <person name="Detter J.C."/>
            <person name="Dodson R.J."/>
            <person name="Durkin A.S."/>
            <person name="Ganapathy A."/>
            <person name="Gwinn-Giglio M."/>
            <person name="Han C.S."/>
            <person name="Khouri H."/>
            <person name="Kiss H."/>
            <person name="Kothari S.P."/>
            <person name="Madupu R."/>
            <person name="Nelson K.E."/>
            <person name="Nelson W.C."/>
            <person name="Paulsen I."/>
            <person name="Penn K."/>
            <person name="Ren Q."/>
            <person name="Rosovitz M.J."/>
            <person name="Selengut J.D."/>
            <person name="Shrivastava S."/>
            <person name="Sullivan S.A."/>
            <person name="Tapia R."/>
            <person name="Thompson L.S."/>
            <person name="Watkins K.L."/>
            <person name="Yang Q."/>
            <person name="Yu C."/>
            <person name="Zafar N."/>
            <person name="Zhou L."/>
            <person name="Kuske C.R."/>
        </authorList>
    </citation>
    <scope>NUCLEOTIDE SEQUENCE [LARGE SCALE GENOMIC DNA]</scope>
    <source>
        <strain evidence="2 3">Ellin345</strain>
    </source>
</reference>
<dbReference type="InterPro" id="IPR007372">
    <property type="entry name" value="Lipid/polyisoprenoid-bd_YceI"/>
</dbReference>
<dbReference type="KEGG" id="aba:Acid345_4589"/>
<feature type="domain" description="Lipid/polyisoprenoid-binding YceI-like" evidence="1">
    <location>
        <begin position="13"/>
        <end position="183"/>
    </location>
</feature>
<dbReference type="PANTHER" id="PTHR34406:SF1">
    <property type="entry name" value="PROTEIN YCEI"/>
    <property type="match status" value="1"/>
</dbReference>
<keyword evidence="3" id="KW-1185">Reference proteome</keyword>
<dbReference type="AlphaFoldDB" id="Q1IHR1"/>
<sequence length="186" mass="20297">MTTAAETKSAVTTWNIDPQHALAEFKVKHMMIANVRGQFSGVTGSLTLDETDITKSKIEATIDATTIDTREPQRDAHLKSADFLDVEKFPTLSFKSTKVTAAGDDELEVEGDLTIHGVTKNVTFKVEGPTAAHKDPWGNTRRGIVATTKISRKDYGLHWNQALETGGILVGEQVTITLEVEFIKAA</sequence>
<dbReference type="SMART" id="SM00867">
    <property type="entry name" value="YceI"/>
    <property type="match status" value="1"/>
</dbReference>
<dbReference type="HOGENOM" id="CLU_071003_3_0_0"/>
<dbReference type="RefSeq" id="WP_011525386.1">
    <property type="nucleotide sequence ID" value="NC_008009.1"/>
</dbReference>
<dbReference type="STRING" id="204669.Acid345_4589"/>
<dbReference type="SUPFAM" id="SSF101874">
    <property type="entry name" value="YceI-like"/>
    <property type="match status" value="1"/>
</dbReference>
<evidence type="ECO:0000313" key="2">
    <source>
        <dbReference type="EMBL" id="ABF43589.1"/>
    </source>
</evidence>
<dbReference type="InterPro" id="IPR036761">
    <property type="entry name" value="TTHA0802/YceI-like_sf"/>
</dbReference>
<accession>Q1IHR1</accession>
<dbReference type="OrthoDB" id="9811006at2"/>
<organism evidence="2 3">
    <name type="scientific">Koribacter versatilis (strain Ellin345)</name>
    <dbReference type="NCBI Taxonomy" id="204669"/>
    <lineage>
        <taxon>Bacteria</taxon>
        <taxon>Pseudomonadati</taxon>
        <taxon>Acidobacteriota</taxon>
        <taxon>Terriglobia</taxon>
        <taxon>Terriglobales</taxon>
        <taxon>Candidatus Korobacteraceae</taxon>
        <taxon>Candidatus Korobacter</taxon>
    </lineage>
</organism>
<dbReference type="PANTHER" id="PTHR34406">
    <property type="entry name" value="PROTEIN YCEI"/>
    <property type="match status" value="1"/>
</dbReference>
<dbReference type="eggNOG" id="COG2353">
    <property type="taxonomic scope" value="Bacteria"/>
</dbReference>
<dbReference type="Pfam" id="PF04264">
    <property type="entry name" value="YceI"/>
    <property type="match status" value="1"/>
</dbReference>
<name>Q1IHR1_KORVE</name>
<proteinExistence type="predicted"/>
<protein>
    <submittedName>
        <fullName evidence="2">YceI</fullName>
    </submittedName>
</protein>
<dbReference type="Gene3D" id="2.40.128.110">
    <property type="entry name" value="Lipid/polyisoprenoid-binding, YceI-like"/>
    <property type="match status" value="1"/>
</dbReference>
<evidence type="ECO:0000259" key="1">
    <source>
        <dbReference type="SMART" id="SM00867"/>
    </source>
</evidence>